<dbReference type="InterPro" id="IPR014710">
    <property type="entry name" value="RmlC-like_jellyroll"/>
</dbReference>
<dbReference type="InterPro" id="IPR008579">
    <property type="entry name" value="UGlyAH_Cupin_dom"/>
</dbReference>
<dbReference type="Gene3D" id="2.60.120.10">
    <property type="entry name" value="Jelly Rolls"/>
    <property type="match status" value="1"/>
</dbReference>
<organism evidence="2 3">
    <name type="scientific">Paeniglutamicibacter psychrophenolicus</name>
    <dbReference type="NCBI Taxonomy" id="257454"/>
    <lineage>
        <taxon>Bacteria</taxon>
        <taxon>Bacillati</taxon>
        <taxon>Actinomycetota</taxon>
        <taxon>Actinomycetes</taxon>
        <taxon>Micrococcales</taxon>
        <taxon>Micrococcaceae</taxon>
        <taxon>Paeniglutamicibacter</taxon>
    </lineage>
</organism>
<dbReference type="InterPro" id="IPR011051">
    <property type="entry name" value="RmlC_Cupin_sf"/>
</dbReference>
<evidence type="ECO:0000313" key="2">
    <source>
        <dbReference type="EMBL" id="MBP2372934.1"/>
    </source>
</evidence>
<evidence type="ECO:0000313" key="3">
    <source>
        <dbReference type="Proteomes" id="UP000766570"/>
    </source>
</evidence>
<dbReference type="Pfam" id="PF05899">
    <property type="entry name" value="Cupin_3"/>
    <property type="match status" value="1"/>
</dbReference>
<keyword evidence="3" id="KW-1185">Reference proteome</keyword>
<protein>
    <submittedName>
        <fullName evidence="2">Cupin superfamily protein</fullName>
    </submittedName>
</protein>
<dbReference type="Proteomes" id="UP000766570">
    <property type="component" value="Unassembled WGS sequence"/>
</dbReference>
<gene>
    <name evidence="2" type="ORF">JOF46_000846</name>
</gene>
<dbReference type="SUPFAM" id="SSF51182">
    <property type="entry name" value="RmlC-like cupins"/>
    <property type="match status" value="1"/>
</dbReference>
<dbReference type="RefSeq" id="WP_209906182.1">
    <property type="nucleotide sequence ID" value="NZ_BAAAMI010000019.1"/>
</dbReference>
<comment type="caution">
    <text evidence="2">The sequence shown here is derived from an EMBL/GenBank/DDBJ whole genome shotgun (WGS) entry which is preliminary data.</text>
</comment>
<evidence type="ECO:0000259" key="1">
    <source>
        <dbReference type="Pfam" id="PF05899"/>
    </source>
</evidence>
<sequence>MSGAIVPESASLKKRQRRTVNAAAVLLEHDPVPAIQVLGGEPSTAAKRLGEIFGVEFGLWEMSAGAMNDVEAEELFVVLSGSATVQIHAKNGFDAAELRLLPGTVCHLSAGMHTSWTLHEPLRKMYLVAVE</sequence>
<dbReference type="EMBL" id="JAGIOE010000001">
    <property type="protein sequence ID" value="MBP2372934.1"/>
    <property type="molecule type" value="Genomic_DNA"/>
</dbReference>
<accession>A0ABS4W9P7</accession>
<feature type="domain" description="(S)-ureidoglycine aminohydrolase cupin" evidence="1">
    <location>
        <begin position="55"/>
        <end position="126"/>
    </location>
</feature>
<proteinExistence type="predicted"/>
<name>A0ABS4W9P7_9MICC</name>
<reference evidence="2 3" key="1">
    <citation type="submission" date="2021-03" db="EMBL/GenBank/DDBJ databases">
        <title>Sequencing the genomes of 1000 actinobacteria strains.</title>
        <authorList>
            <person name="Klenk H.-P."/>
        </authorList>
    </citation>
    <scope>NUCLEOTIDE SEQUENCE [LARGE SCALE GENOMIC DNA]</scope>
    <source>
        <strain evidence="2 3">DSM 15454</strain>
    </source>
</reference>